<name>A0ABS1XVI3_9ACTN</name>
<dbReference type="EMBL" id="JAEVHM010000072">
    <property type="protein sequence ID" value="MBM0233282.1"/>
    <property type="molecule type" value="Genomic_DNA"/>
</dbReference>
<comment type="caution">
    <text evidence="2">The sequence shown here is derived from an EMBL/GenBank/DDBJ whole genome shotgun (WGS) entry which is preliminary data.</text>
</comment>
<feature type="transmembrane region" description="Helical" evidence="1">
    <location>
        <begin position="105"/>
        <end position="127"/>
    </location>
</feature>
<evidence type="ECO:0000313" key="3">
    <source>
        <dbReference type="Proteomes" id="UP000601027"/>
    </source>
</evidence>
<keyword evidence="1" id="KW-0812">Transmembrane</keyword>
<keyword evidence="1" id="KW-1133">Transmembrane helix</keyword>
<accession>A0ABS1XVI3</accession>
<protein>
    <recommendedName>
        <fullName evidence="4">DoxX family protein</fullName>
    </recommendedName>
</protein>
<feature type="transmembrane region" description="Helical" evidence="1">
    <location>
        <begin position="75"/>
        <end position="93"/>
    </location>
</feature>
<organism evidence="2 3">
    <name type="scientific">Micromonospora parastrephiae</name>
    <dbReference type="NCBI Taxonomy" id="2806101"/>
    <lineage>
        <taxon>Bacteria</taxon>
        <taxon>Bacillati</taxon>
        <taxon>Actinomycetota</taxon>
        <taxon>Actinomycetes</taxon>
        <taxon>Micromonosporales</taxon>
        <taxon>Micromonosporaceae</taxon>
        <taxon>Micromonospora</taxon>
    </lineage>
</organism>
<evidence type="ECO:0000313" key="2">
    <source>
        <dbReference type="EMBL" id="MBM0233282.1"/>
    </source>
</evidence>
<proteinExistence type="predicted"/>
<dbReference type="Proteomes" id="UP000601027">
    <property type="component" value="Unassembled WGS sequence"/>
</dbReference>
<keyword evidence="3" id="KW-1185">Reference proteome</keyword>
<evidence type="ECO:0000256" key="1">
    <source>
        <dbReference type="SAM" id="Phobius"/>
    </source>
</evidence>
<reference evidence="2 3" key="1">
    <citation type="submission" date="2021-01" db="EMBL/GenBank/DDBJ databases">
        <title>Draft genome sequence of Micromonospora sp. strain STR1_7.</title>
        <authorList>
            <person name="Karlyshev A."/>
            <person name="Jawad R."/>
        </authorList>
    </citation>
    <scope>NUCLEOTIDE SEQUENCE [LARGE SCALE GENOMIC DNA]</scope>
    <source>
        <strain evidence="2 3">STR1-7</strain>
    </source>
</reference>
<sequence>MNVALWVAQSLLALMFLALGFTNLVKGSPAVAAEENLGLAMLFGVGGGTRPHVRFVGLYQMAVGAGLILPGALGWQTWLVPVCALLVGAQPLFDVRRNREMDVPAFGASDAVLAVAAASVAAGRVWIVPL</sequence>
<dbReference type="RefSeq" id="WP_203176161.1">
    <property type="nucleotide sequence ID" value="NZ_JAEVHM010000072.1"/>
</dbReference>
<evidence type="ECO:0008006" key="4">
    <source>
        <dbReference type="Google" id="ProtNLM"/>
    </source>
</evidence>
<gene>
    <name evidence="2" type="ORF">JNW91_16310</name>
</gene>
<keyword evidence="1" id="KW-0472">Membrane</keyword>